<dbReference type="STRING" id="1137138.A0A067NY87"/>
<organism evidence="1 2">
    <name type="scientific">Pleurotus ostreatus (strain PC15)</name>
    <name type="common">Oyster mushroom</name>
    <dbReference type="NCBI Taxonomy" id="1137138"/>
    <lineage>
        <taxon>Eukaryota</taxon>
        <taxon>Fungi</taxon>
        <taxon>Dikarya</taxon>
        <taxon>Basidiomycota</taxon>
        <taxon>Agaricomycotina</taxon>
        <taxon>Agaricomycetes</taxon>
        <taxon>Agaricomycetidae</taxon>
        <taxon>Agaricales</taxon>
        <taxon>Pleurotineae</taxon>
        <taxon>Pleurotaceae</taxon>
        <taxon>Pleurotus</taxon>
    </lineage>
</organism>
<name>A0A067NY87_PLEO1</name>
<dbReference type="AlphaFoldDB" id="A0A067NY87"/>
<dbReference type="VEuPathDB" id="FungiDB:PLEOSDRAFT_156329"/>
<gene>
    <name evidence="1" type="ORF">PLEOSDRAFT_156329</name>
</gene>
<proteinExistence type="predicted"/>
<dbReference type="EMBL" id="KL198007">
    <property type="protein sequence ID" value="KDQ28591.1"/>
    <property type="molecule type" value="Genomic_DNA"/>
</dbReference>
<dbReference type="OrthoDB" id="3365698at2759"/>
<dbReference type="Proteomes" id="UP000027073">
    <property type="component" value="Unassembled WGS sequence"/>
</dbReference>
<dbReference type="SUPFAM" id="SSF52047">
    <property type="entry name" value="RNI-like"/>
    <property type="match status" value="1"/>
</dbReference>
<accession>A0A067NY87</accession>
<evidence type="ECO:0000313" key="2">
    <source>
        <dbReference type="Proteomes" id="UP000027073"/>
    </source>
</evidence>
<protein>
    <submittedName>
        <fullName evidence="1">Uncharacterized protein</fullName>
    </submittedName>
</protein>
<sequence length="606" mass="68121">MSNAVDDASCSLDELVATLKKLQPGQLSEEQFVIVESKAIYAVSALRSVRNMASPVHRLPLEVLGLIFNELMWQLHSREGFIPDYMQVRFRKPQPIQTVSMVSRRWREAALSFPNLWSTIYTCEDGESMSEIIKRSGDTPLRIFVSSMPLRPQGVWPSLCHPTTLAIPLLNAIASHAHRIQELHLVDISTEFLNETSLAAVTFPQLECLTLAMDALQPDSDDPPSPPPKLIFCDSSTPHLRRVTLIGCWPFFDTLKRFRGLTHLCVAFTRSLASIGQVMDVLRASPDLVEFCLAHVRLTDDSTPPHASKVILERLRIIAVGGWPNRFRISEFLQYLVFPRDVEIFIWGFRTSVVSRVLRTLVPCFITPKENVRELRLTAPPSVRHSQCPMPSLRSPQSCTIVSNPSAFQLDGDFTSGPTLLAQVPDLLDLSCVRELWLGQRYHEEPSFDEWRLFFTSVPALDTLVVVDRPSHPILSALTLPRGGISAIPLCPNLRTLRIIDRSLSLLRLSLLVEQRDRIGSRLDLCEILALSPPNQPSFSGPAGEALKNQNSTRNEAMAADTAALKDYVGDVIYSGERHFSLFWDVIPSPVFDWQRLICTRPLYDS</sequence>
<evidence type="ECO:0000313" key="1">
    <source>
        <dbReference type="EMBL" id="KDQ28591.1"/>
    </source>
</evidence>
<reference evidence="2" key="1">
    <citation type="journal article" date="2014" name="Proc. Natl. Acad. Sci. U.S.A.">
        <title>Extensive sampling of basidiomycete genomes demonstrates inadequacy of the white-rot/brown-rot paradigm for wood decay fungi.</title>
        <authorList>
            <person name="Riley R."/>
            <person name="Salamov A.A."/>
            <person name="Brown D.W."/>
            <person name="Nagy L.G."/>
            <person name="Floudas D."/>
            <person name="Held B.W."/>
            <person name="Levasseur A."/>
            <person name="Lombard V."/>
            <person name="Morin E."/>
            <person name="Otillar R."/>
            <person name="Lindquist E.A."/>
            <person name="Sun H."/>
            <person name="LaButti K.M."/>
            <person name="Schmutz J."/>
            <person name="Jabbour D."/>
            <person name="Luo H."/>
            <person name="Baker S.E."/>
            <person name="Pisabarro A.G."/>
            <person name="Walton J.D."/>
            <person name="Blanchette R.A."/>
            <person name="Henrissat B."/>
            <person name="Martin F."/>
            <person name="Cullen D."/>
            <person name="Hibbett D.S."/>
            <person name="Grigoriev I.V."/>
        </authorList>
    </citation>
    <scope>NUCLEOTIDE SEQUENCE [LARGE SCALE GENOMIC DNA]</scope>
    <source>
        <strain evidence="2">PC15</strain>
    </source>
</reference>
<dbReference type="HOGENOM" id="CLU_450640_0_0_1"/>
<dbReference type="InParanoid" id="A0A067NY87"/>